<keyword evidence="1" id="KW-0472">Membrane</keyword>
<comment type="caution">
    <text evidence="2">The sequence shown here is derived from an EMBL/GenBank/DDBJ whole genome shotgun (WGS) entry which is preliminary data.</text>
</comment>
<evidence type="ECO:0000256" key="1">
    <source>
        <dbReference type="SAM" id="Phobius"/>
    </source>
</evidence>
<dbReference type="Proteomes" id="UP000600365">
    <property type="component" value="Unassembled WGS sequence"/>
</dbReference>
<keyword evidence="1" id="KW-0812">Transmembrane</keyword>
<accession>A0A917YDB9</accession>
<keyword evidence="3" id="KW-1185">Reference proteome</keyword>
<evidence type="ECO:0008006" key="4">
    <source>
        <dbReference type="Google" id="ProtNLM"/>
    </source>
</evidence>
<feature type="transmembrane region" description="Helical" evidence="1">
    <location>
        <begin position="91"/>
        <end position="112"/>
    </location>
</feature>
<feature type="transmembrane region" description="Helical" evidence="1">
    <location>
        <begin position="124"/>
        <end position="140"/>
    </location>
</feature>
<protein>
    <recommendedName>
        <fullName evidence="4">Intracellular septation protein A</fullName>
    </recommendedName>
</protein>
<gene>
    <name evidence="2" type="ORF">GCM10011579_075770</name>
</gene>
<feature type="transmembrane region" description="Helical" evidence="1">
    <location>
        <begin position="56"/>
        <end position="79"/>
    </location>
</feature>
<dbReference type="EMBL" id="BMMM01000018">
    <property type="protein sequence ID" value="GGN85134.1"/>
    <property type="molecule type" value="Genomic_DNA"/>
</dbReference>
<name>A0A917YDB9_9ACTN</name>
<sequence>MSITATESSVEAPAATTAAAAPAAPADPAVGDVGSGVRPSFLPLILDVAVPMGSYYLLKSGFGMSTVAALGWSSVVPAMRTVWGVVKERRFNGLAGLILFVNVVGLLLSLVAGDPRLMLAKDSGVSSVVGIGILVSVMLGKPMMTTALKPFITKGDAVKTAAWERLLSGSERFRKFERTFSLVWGVALFGECLVRIVGAYTLPIDTMVWLGTVIMISTIALAMLFSGALAAGPMEKMVEDELAARAR</sequence>
<evidence type="ECO:0000313" key="2">
    <source>
        <dbReference type="EMBL" id="GGN85134.1"/>
    </source>
</evidence>
<reference evidence="2 3" key="1">
    <citation type="journal article" date="2014" name="Int. J. Syst. Evol. Microbiol.">
        <title>Complete genome sequence of Corynebacterium casei LMG S-19264T (=DSM 44701T), isolated from a smear-ripened cheese.</title>
        <authorList>
            <consortium name="US DOE Joint Genome Institute (JGI-PGF)"/>
            <person name="Walter F."/>
            <person name="Albersmeier A."/>
            <person name="Kalinowski J."/>
            <person name="Ruckert C."/>
        </authorList>
    </citation>
    <scope>NUCLEOTIDE SEQUENCE [LARGE SCALE GENOMIC DNA]</scope>
    <source>
        <strain evidence="2 3">CGMCC 4.7111</strain>
    </source>
</reference>
<dbReference type="RefSeq" id="WP_229703607.1">
    <property type="nucleotide sequence ID" value="NZ_BMMM01000018.1"/>
</dbReference>
<organism evidence="2 3">
    <name type="scientific">Streptomyces albiflavescens</name>
    <dbReference type="NCBI Taxonomy" id="1623582"/>
    <lineage>
        <taxon>Bacteria</taxon>
        <taxon>Bacillati</taxon>
        <taxon>Actinomycetota</taxon>
        <taxon>Actinomycetes</taxon>
        <taxon>Kitasatosporales</taxon>
        <taxon>Streptomycetaceae</taxon>
        <taxon>Streptomyces</taxon>
    </lineage>
</organism>
<feature type="transmembrane region" description="Helical" evidence="1">
    <location>
        <begin position="208"/>
        <end position="231"/>
    </location>
</feature>
<proteinExistence type="predicted"/>
<dbReference type="AlphaFoldDB" id="A0A917YDB9"/>
<evidence type="ECO:0000313" key="3">
    <source>
        <dbReference type="Proteomes" id="UP000600365"/>
    </source>
</evidence>
<dbReference type="NCBIfam" id="NF041646">
    <property type="entry name" value="VC0807_fam"/>
    <property type="match status" value="1"/>
</dbReference>
<feature type="transmembrane region" description="Helical" evidence="1">
    <location>
        <begin position="182"/>
        <end position="202"/>
    </location>
</feature>
<keyword evidence="1" id="KW-1133">Transmembrane helix</keyword>